<evidence type="ECO:0000256" key="1">
    <source>
        <dbReference type="SAM" id="SignalP"/>
    </source>
</evidence>
<dbReference type="EnsemblMetazoa" id="G16831.1">
    <property type="protein sequence ID" value="G16831.1:cds"/>
    <property type="gene ID" value="G16831"/>
</dbReference>
<organism evidence="2 3">
    <name type="scientific">Magallana gigas</name>
    <name type="common">Pacific oyster</name>
    <name type="synonym">Crassostrea gigas</name>
    <dbReference type="NCBI Taxonomy" id="29159"/>
    <lineage>
        <taxon>Eukaryota</taxon>
        <taxon>Metazoa</taxon>
        <taxon>Spiralia</taxon>
        <taxon>Lophotrochozoa</taxon>
        <taxon>Mollusca</taxon>
        <taxon>Bivalvia</taxon>
        <taxon>Autobranchia</taxon>
        <taxon>Pteriomorphia</taxon>
        <taxon>Ostreida</taxon>
        <taxon>Ostreoidea</taxon>
        <taxon>Ostreidae</taxon>
        <taxon>Magallana</taxon>
    </lineage>
</organism>
<accession>A0A8W8J1F9</accession>
<dbReference type="Proteomes" id="UP000005408">
    <property type="component" value="Unassembled WGS sequence"/>
</dbReference>
<sequence length="106" mass="11803">MWSLFHFASIVSYITLFLYVFSFHMSRAAVCRENGQKVCCSGYKRNLTSGECDKCPPGSMGPYCAYNCPYPSYGEDCYMTCACTADLCDFHSGCISSDLQSEFLLG</sequence>
<dbReference type="Gene3D" id="2.170.300.10">
    <property type="entry name" value="Tie2 ligand-binding domain superfamily"/>
    <property type="match status" value="1"/>
</dbReference>
<name>A0A8W8J1F9_MAGGI</name>
<reference evidence="2" key="1">
    <citation type="submission" date="2022-08" db="UniProtKB">
        <authorList>
            <consortium name="EnsemblMetazoa"/>
        </authorList>
    </citation>
    <scope>IDENTIFICATION</scope>
    <source>
        <strain evidence="2">05x7-T-G4-1.051#20</strain>
    </source>
</reference>
<evidence type="ECO:0000313" key="3">
    <source>
        <dbReference type="Proteomes" id="UP000005408"/>
    </source>
</evidence>
<feature type="signal peptide" evidence="1">
    <location>
        <begin position="1"/>
        <end position="28"/>
    </location>
</feature>
<proteinExistence type="predicted"/>
<evidence type="ECO:0000313" key="2">
    <source>
        <dbReference type="EnsemblMetazoa" id="G16831.1:cds"/>
    </source>
</evidence>
<keyword evidence="3" id="KW-1185">Reference proteome</keyword>
<dbReference type="AlphaFoldDB" id="A0A8W8J1F9"/>
<keyword evidence="1" id="KW-0732">Signal</keyword>
<feature type="chain" id="PRO_5036487445" evidence="1">
    <location>
        <begin position="29"/>
        <end position="106"/>
    </location>
</feature>
<protein>
    <submittedName>
        <fullName evidence="2">Uncharacterized protein</fullName>
    </submittedName>
</protein>